<protein>
    <submittedName>
        <fullName evidence="1">Uncharacterized protein</fullName>
    </submittedName>
</protein>
<proteinExistence type="predicted"/>
<dbReference type="OrthoDB" id="7842313at2759"/>
<dbReference type="HOGENOM" id="CLU_2485626_0_0_1"/>
<dbReference type="AlphaFoldDB" id="B4LR63"/>
<organism evidence="1 2">
    <name type="scientific">Drosophila virilis</name>
    <name type="common">Fruit fly</name>
    <dbReference type="NCBI Taxonomy" id="7244"/>
    <lineage>
        <taxon>Eukaryota</taxon>
        <taxon>Metazoa</taxon>
        <taxon>Ecdysozoa</taxon>
        <taxon>Arthropoda</taxon>
        <taxon>Hexapoda</taxon>
        <taxon>Insecta</taxon>
        <taxon>Pterygota</taxon>
        <taxon>Neoptera</taxon>
        <taxon>Endopterygota</taxon>
        <taxon>Diptera</taxon>
        <taxon>Brachycera</taxon>
        <taxon>Muscomorpha</taxon>
        <taxon>Ephydroidea</taxon>
        <taxon>Drosophilidae</taxon>
        <taxon>Drosophila</taxon>
    </lineage>
</organism>
<reference evidence="1 2" key="1">
    <citation type="journal article" date="2007" name="Nature">
        <title>Evolution of genes and genomes on the Drosophila phylogeny.</title>
        <authorList>
            <consortium name="Drosophila 12 Genomes Consortium"/>
            <person name="Clark A.G."/>
            <person name="Eisen M.B."/>
            <person name="Smith D.R."/>
            <person name="Bergman C.M."/>
            <person name="Oliver B."/>
            <person name="Markow T.A."/>
            <person name="Kaufman T.C."/>
            <person name="Kellis M."/>
            <person name="Gelbart W."/>
            <person name="Iyer V.N."/>
            <person name="Pollard D.A."/>
            <person name="Sackton T.B."/>
            <person name="Larracuente A.M."/>
            <person name="Singh N.D."/>
            <person name="Abad J.P."/>
            <person name="Abt D.N."/>
            <person name="Adryan B."/>
            <person name="Aguade M."/>
            <person name="Akashi H."/>
            <person name="Anderson W.W."/>
            <person name="Aquadro C.F."/>
            <person name="Ardell D.H."/>
            <person name="Arguello R."/>
            <person name="Artieri C.G."/>
            <person name="Barbash D.A."/>
            <person name="Barker D."/>
            <person name="Barsanti P."/>
            <person name="Batterham P."/>
            <person name="Batzoglou S."/>
            <person name="Begun D."/>
            <person name="Bhutkar A."/>
            <person name="Blanco E."/>
            <person name="Bosak S.A."/>
            <person name="Bradley R.K."/>
            <person name="Brand A.D."/>
            <person name="Brent M.R."/>
            <person name="Brooks A.N."/>
            <person name="Brown R.H."/>
            <person name="Butlin R.K."/>
            <person name="Caggese C."/>
            <person name="Calvi B.R."/>
            <person name="Bernardo de Carvalho A."/>
            <person name="Caspi A."/>
            <person name="Castrezana S."/>
            <person name="Celniker S.E."/>
            <person name="Chang J.L."/>
            <person name="Chapple C."/>
            <person name="Chatterji S."/>
            <person name="Chinwalla A."/>
            <person name="Civetta A."/>
            <person name="Clifton S.W."/>
            <person name="Comeron J.M."/>
            <person name="Costello J.C."/>
            <person name="Coyne J.A."/>
            <person name="Daub J."/>
            <person name="David R.G."/>
            <person name="Delcher A.L."/>
            <person name="Delehaunty K."/>
            <person name="Do C.B."/>
            <person name="Ebling H."/>
            <person name="Edwards K."/>
            <person name="Eickbush T."/>
            <person name="Evans J.D."/>
            <person name="Filipski A."/>
            <person name="Findeiss S."/>
            <person name="Freyhult E."/>
            <person name="Fulton L."/>
            <person name="Fulton R."/>
            <person name="Garcia A.C."/>
            <person name="Gardiner A."/>
            <person name="Garfield D.A."/>
            <person name="Garvin B.E."/>
            <person name="Gibson G."/>
            <person name="Gilbert D."/>
            <person name="Gnerre S."/>
            <person name="Godfrey J."/>
            <person name="Good R."/>
            <person name="Gotea V."/>
            <person name="Gravely B."/>
            <person name="Greenberg A.J."/>
            <person name="Griffiths-Jones S."/>
            <person name="Gross S."/>
            <person name="Guigo R."/>
            <person name="Gustafson E.A."/>
            <person name="Haerty W."/>
            <person name="Hahn M.W."/>
            <person name="Halligan D.L."/>
            <person name="Halpern A.L."/>
            <person name="Halter G.M."/>
            <person name="Han M.V."/>
            <person name="Heger A."/>
            <person name="Hillier L."/>
            <person name="Hinrichs A.S."/>
            <person name="Holmes I."/>
            <person name="Hoskins R.A."/>
            <person name="Hubisz M.J."/>
            <person name="Hultmark D."/>
            <person name="Huntley M.A."/>
            <person name="Jaffe D.B."/>
            <person name="Jagadeeshan S."/>
            <person name="Jeck W.R."/>
            <person name="Johnson J."/>
            <person name="Jones C.D."/>
            <person name="Jordan W.C."/>
            <person name="Karpen G.H."/>
            <person name="Kataoka E."/>
            <person name="Keightley P.D."/>
            <person name="Kheradpour P."/>
            <person name="Kirkness E.F."/>
            <person name="Koerich L.B."/>
            <person name="Kristiansen K."/>
            <person name="Kudrna D."/>
            <person name="Kulathinal R.J."/>
            <person name="Kumar S."/>
            <person name="Kwok R."/>
            <person name="Lander E."/>
            <person name="Langley C.H."/>
            <person name="Lapoint R."/>
            <person name="Lazzaro B.P."/>
            <person name="Lee S.J."/>
            <person name="Levesque L."/>
            <person name="Li R."/>
            <person name="Lin C.F."/>
            <person name="Lin M.F."/>
            <person name="Lindblad-Toh K."/>
            <person name="Llopart A."/>
            <person name="Long M."/>
            <person name="Low L."/>
            <person name="Lozovsky E."/>
            <person name="Lu J."/>
            <person name="Luo M."/>
            <person name="Machado C.A."/>
            <person name="Makalowski W."/>
            <person name="Marzo M."/>
            <person name="Matsuda M."/>
            <person name="Matzkin L."/>
            <person name="McAllister B."/>
            <person name="McBride C.S."/>
            <person name="McKernan B."/>
            <person name="McKernan K."/>
            <person name="Mendez-Lago M."/>
            <person name="Minx P."/>
            <person name="Mollenhauer M.U."/>
            <person name="Montooth K."/>
            <person name="Mount S.M."/>
            <person name="Mu X."/>
            <person name="Myers E."/>
            <person name="Negre B."/>
            <person name="Newfeld S."/>
            <person name="Nielsen R."/>
            <person name="Noor M.A."/>
            <person name="O'Grady P."/>
            <person name="Pachter L."/>
            <person name="Papaceit M."/>
            <person name="Parisi M.J."/>
            <person name="Parisi M."/>
            <person name="Parts L."/>
            <person name="Pedersen J.S."/>
            <person name="Pesole G."/>
            <person name="Phillippy A.M."/>
            <person name="Ponting C.P."/>
            <person name="Pop M."/>
            <person name="Porcelli D."/>
            <person name="Powell J.R."/>
            <person name="Prohaska S."/>
            <person name="Pruitt K."/>
            <person name="Puig M."/>
            <person name="Quesneville H."/>
            <person name="Ram K.R."/>
            <person name="Rand D."/>
            <person name="Rasmussen M.D."/>
            <person name="Reed L.K."/>
            <person name="Reenan R."/>
            <person name="Reily A."/>
            <person name="Remington K.A."/>
            <person name="Rieger T.T."/>
            <person name="Ritchie M.G."/>
            <person name="Robin C."/>
            <person name="Rogers Y.H."/>
            <person name="Rohde C."/>
            <person name="Rozas J."/>
            <person name="Rubenfield M.J."/>
            <person name="Ruiz A."/>
            <person name="Russo S."/>
            <person name="Salzberg S.L."/>
            <person name="Sanchez-Gracia A."/>
            <person name="Saranga D.J."/>
            <person name="Sato H."/>
            <person name="Schaeffer S.W."/>
            <person name="Schatz M.C."/>
            <person name="Schlenke T."/>
            <person name="Schwartz R."/>
            <person name="Segarra C."/>
            <person name="Singh R.S."/>
            <person name="Sirot L."/>
            <person name="Sirota M."/>
            <person name="Sisneros N.B."/>
            <person name="Smith C.D."/>
            <person name="Smith T.F."/>
            <person name="Spieth J."/>
            <person name="Stage D.E."/>
            <person name="Stark A."/>
            <person name="Stephan W."/>
            <person name="Strausberg R.L."/>
            <person name="Strempel S."/>
            <person name="Sturgill D."/>
            <person name="Sutton G."/>
            <person name="Sutton G.G."/>
            <person name="Tao W."/>
            <person name="Teichmann S."/>
            <person name="Tobari Y.N."/>
            <person name="Tomimura Y."/>
            <person name="Tsolas J.M."/>
            <person name="Valente V.L."/>
            <person name="Venter E."/>
            <person name="Venter J.C."/>
            <person name="Vicario S."/>
            <person name="Vieira F.G."/>
            <person name="Vilella A.J."/>
            <person name="Villasante A."/>
            <person name="Walenz B."/>
            <person name="Wang J."/>
            <person name="Wasserman M."/>
            <person name="Watts T."/>
            <person name="Wilson D."/>
            <person name="Wilson R.K."/>
            <person name="Wing R.A."/>
            <person name="Wolfner M.F."/>
            <person name="Wong A."/>
            <person name="Wong G.K."/>
            <person name="Wu C.I."/>
            <person name="Wu G."/>
            <person name="Yamamoto D."/>
            <person name="Yang H.P."/>
            <person name="Yang S.P."/>
            <person name="Yorke J.A."/>
            <person name="Yoshida K."/>
            <person name="Zdobnov E."/>
            <person name="Zhang P."/>
            <person name="Zhang Y."/>
            <person name="Zimin A.V."/>
            <person name="Baldwin J."/>
            <person name="Abdouelleil A."/>
            <person name="Abdulkadir J."/>
            <person name="Abebe A."/>
            <person name="Abera B."/>
            <person name="Abreu J."/>
            <person name="Acer S.C."/>
            <person name="Aftuck L."/>
            <person name="Alexander A."/>
            <person name="An P."/>
            <person name="Anderson E."/>
            <person name="Anderson S."/>
            <person name="Arachi H."/>
            <person name="Azer M."/>
            <person name="Bachantsang P."/>
            <person name="Barry A."/>
            <person name="Bayul T."/>
            <person name="Berlin A."/>
            <person name="Bessette D."/>
            <person name="Bloom T."/>
            <person name="Blye J."/>
            <person name="Boguslavskiy L."/>
            <person name="Bonnet C."/>
            <person name="Boukhgalter B."/>
            <person name="Bourzgui I."/>
            <person name="Brown A."/>
            <person name="Cahill P."/>
            <person name="Channer S."/>
            <person name="Cheshatsang Y."/>
            <person name="Chuda L."/>
            <person name="Citroen M."/>
            <person name="Collymore A."/>
            <person name="Cooke P."/>
            <person name="Costello M."/>
            <person name="D'Aco K."/>
            <person name="Daza R."/>
            <person name="De Haan G."/>
            <person name="DeGray S."/>
            <person name="DeMaso C."/>
            <person name="Dhargay N."/>
            <person name="Dooley K."/>
            <person name="Dooley E."/>
            <person name="Doricent M."/>
            <person name="Dorje P."/>
            <person name="Dorjee K."/>
            <person name="Dupes A."/>
            <person name="Elong R."/>
            <person name="Falk J."/>
            <person name="Farina A."/>
            <person name="Faro S."/>
            <person name="Ferguson D."/>
            <person name="Fisher S."/>
            <person name="Foley C.D."/>
            <person name="Franke A."/>
            <person name="Friedrich D."/>
            <person name="Gadbois L."/>
            <person name="Gearin G."/>
            <person name="Gearin C.R."/>
            <person name="Giannoukos G."/>
            <person name="Goode T."/>
            <person name="Graham J."/>
            <person name="Grandbois E."/>
            <person name="Grewal S."/>
            <person name="Gyaltsen K."/>
            <person name="Hafez N."/>
            <person name="Hagos B."/>
            <person name="Hall J."/>
            <person name="Henson C."/>
            <person name="Hollinger A."/>
            <person name="Honan T."/>
            <person name="Huard M.D."/>
            <person name="Hughes L."/>
            <person name="Hurhula B."/>
            <person name="Husby M.E."/>
            <person name="Kamat A."/>
            <person name="Kanga B."/>
            <person name="Kashin S."/>
            <person name="Khazanovich D."/>
            <person name="Kisner P."/>
            <person name="Lance K."/>
            <person name="Lara M."/>
            <person name="Lee W."/>
            <person name="Lennon N."/>
            <person name="Letendre F."/>
            <person name="LeVine R."/>
            <person name="Lipovsky A."/>
            <person name="Liu X."/>
            <person name="Liu J."/>
            <person name="Liu S."/>
            <person name="Lokyitsang T."/>
            <person name="Lokyitsang Y."/>
            <person name="Lubonja R."/>
            <person name="Lui A."/>
            <person name="MacDonald P."/>
            <person name="Magnisalis V."/>
            <person name="Maru K."/>
            <person name="Matthews C."/>
            <person name="McCusker W."/>
            <person name="McDonough S."/>
            <person name="Mehta T."/>
            <person name="Meldrim J."/>
            <person name="Meneus L."/>
            <person name="Mihai O."/>
            <person name="Mihalev A."/>
            <person name="Mihova T."/>
            <person name="Mittelman R."/>
            <person name="Mlenga V."/>
            <person name="Montmayeur A."/>
            <person name="Mulrain L."/>
            <person name="Navidi A."/>
            <person name="Naylor J."/>
            <person name="Negash T."/>
            <person name="Nguyen T."/>
            <person name="Nguyen N."/>
            <person name="Nicol R."/>
            <person name="Norbu C."/>
            <person name="Norbu N."/>
            <person name="Novod N."/>
            <person name="O'Neill B."/>
            <person name="Osman S."/>
            <person name="Markiewicz E."/>
            <person name="Oyono O.L."/>
            <person name="Patti C."/>
            <person name="Phunkhang P."/>
            <person name="Pierre F."/>
            <person name="Priest M."/>
            <person name="Raghuraman S."/>
            <person name="Rege F."/>
            <person name="Reyes R."/>
            <person name="Rise C."/>
            <person name="Rogov P."/>
            <person name="Ross K."/>
            <person name="Ryan E."/>
            <person name="Settipalli S."/>
            <person name="Shea T."/>
            <person name="Sherpa N."/>
            <person name="Shi L."/>
            <person name="Shih D."/>
            <person name="Sparrow T."/>
            <person name="Spaulding J."/>
            <person name="Stalker J."/>
            <person name="Stange-Thomann N."/>
            <person name="Stavropoulos S."/>
            <person name="Stone C."/>
            <person name="Strader C."/>
            <person name="Tesfaye S."/>
            <person name="Thomson T."/>
            <person name="Thoulutsang Y."/>
            <person name="Thoulutsang D."/>
            <person name="Topham K."/>
            <person name="Topping I."/>
            <person name="Tsamla T."/>
            <person name="Vassiliev H."/>
            <person name="Vo A."/>
            <person name="Wangchuk T."/>
            <person name="Wangdi T."/>
            <person name="Weiand M."/>
            <person name="Wilkinson J."/>
            <person name="Wilson A."/>
            <person name="Yadav S."/>
            <person name="Young G."/>
            <person name="Yu Q."/>
            <person name="Zembek L."/>
            <person name="Zhong D."/>
            <person name="Zimmer A."/>
            <person name="Zwirko Z."/>
            <person name="Jaffe D.B."/>
            <person name="Alvarez P."/>
            <person name="Brockman W."/>
            <person name="Butler J."/>
            <person name="Chin C."/>
            <person name="Gnerre S."/>
            <person name="Grabherr M."/>
            <person name="Kleber M."/>
            <person name="Mauceli E."/>
            <person name="MacCallum I."/>
        </authorList>
    </citation>
    <scope>NUCLEOTIDE SEQUENCE [LARGE SCALE GENOMIC DNA]</scope>
    <source>
        <strain evidence="2">Tucson 15010-1051.87</strain>
    </source>
</reference>
<evidence type="ECO:0000313" key="1">
    <source>
        <dbReference type="EMBL" id="EDW63527.2"/>
    </source>
</evidence>
<name>B4LR63_DROVI</name>
<feature type="non-terminal residue" evidence="1">
    <location>
        <position position="1"/>
    </location>
</feature>
<sequence length="91" mass="10702">FTYSAAVAFIGSAADVVDSEPSTVSAISQFLERRPEPNQEELSWTHMLPSNYYSELNQQYYVRFRRHSTLALKDLRRARSYPFEYARYLLQ</sequence>
<gene>
    <name evidence="1" type="primary">Dvir\GJ12613</name>
    <name evidence="1" type="ORF">Dvir_GJ12613</name>
</gene>
<dbReference type="STRING" id="7244.B4LR63"/>
<evidence type="ECO:0000313" key="2">
    <source>
        <dbReference type="Proteomes" id="UP000008792"/>
    </source>
</evidence>
<dbReference type="EMBL" id="CH940649">
    <property type="protein sequence ID" value="EDW63527.2"/>
    <property type="molecule type" value="Genomic_DNA"/>
</dbReference>
<dbReference type="FunCoup" id="B4LR63">
    <property type="interactions" value="19"/>
</dbReference>
<accession>B4LR63</accession>
<dbReference type="Proteomes" id="UP000008792">
    <property type="component" value="Unassembled WGS sequence"/>
</dbReference>
<dbReference type="InParanoid" id="B4LR63"/>
<keyword evidence="2" id="KW-1185">Reference proteome</keyword>
<dbReference type="eggNOG" id="ENOG502TF9B">
    <property type="taxonomic scope" value="Eukaryota"/>
</dbReference>